<dbReference type="EMBL" id="OCMU01000001">
    <property type="protein sequence ID" value="SOD17646.1"/>
    <property type="molecule type" value="Genomic_DNA"/>
</dbReference>
<comment type="cofactor">
    <cofactor evidence="8">
        <name>Zn(2+)</name>
        <dbReference type="ChEBI" id="CHEBI:29105"/>
    </cofactor>
    <text evidence="8">Binds 1 zinc ion per subunit.</text>
</comment>
<dbReference type="PROSITE" id="PS00903">
    <property type="entry name" value="CYT_DCMP_DEAMINASES_1"/>
    <property type="match status" value="1"/>
</dbReference>
<dbReference type="Proteomes" id="UP000182882">
    <property type="component" value="Unassembled WGS sequence"/>
</dbReference>
<dbReference type="InterPro" id="IPR016193">
    <property type="entry name" value="Cytidine_deaminase-like"/>
</dbReference>
<dbReference type="AlphaFoldDB" id="A0A0S3AH33"/>
<dbReference type="EMBL" id="FNLN01000018">
    <property type="protein sequence ID" value="SDU03055.1"/>
    <property type="molecule type" value="Genomic_DNA"/>
</dbReference>
<dbReference type="SUPFAM" id="SSF53927">
    <property type="entry name" value="Cytidine deaminase-like"/>
    <property type="match status" value="1"/>
</dbReference>
<feature type="active site" description="Proton donor" evidence="8">
    <location>
        <position position="57"/>
    </location>
</feature>
<dbReference type="PANTHER" id="PTHR11079">
    <property type="entry name" value="CYTOSINE DEAMINASE FAMILY MEMBER"/>
    <property type="match status" value="1"/>
</dbReference>
<keyword evidence="6 8" id="KW-0862">Zinc</keyword>
<name>A0A0S3AH33_9PROT</name>
<dbReference type="GO" id="GO:0008270">
    <property type="term" value="F:zinc ion binding"/>
    <property type="evidence" value="ECO:0007669"/>
    <property type="project" value="UniProtKB-UniRule"/>
</dbReference>
<evidence type="ECO:0000256" key="4">
    <source>
        <dbReference type="ARBA" id="ARBA00022723"/>
    </source>
</evidence>
<dbReference type="NCBIfam" id="NF008113">
    <property type="entry name" value="PRK10860.1"/>
    <property type="match status" value="1"/>
</dbReference>
<reference evidence="11 13" key="3">
    <citation type="submission" date="2017-09" db="EMBL/GenBank/DDBJ databases">
        <authorList>
            <person name="Ehlers B."/>
            <person name="Leendertz F.H."/>
        </authorList>
    </citation>
    <scope>NUCLEOTIDE SEQUENCE [LARGE SCALE GENOMIC DNA]</scope>
    <source>
        <strain evidence="11 13">Nm42</strain>
    </source>
</reference>
<evidence type="ECO:0000256" key="8">
    <source>
        <dbReference type="HAMAP-Rule" id="MF_00972"/>
    </source>
</evidence>
<evidence type="ECO:0000259" key="9">
    <source>
        <dbReference type="PROSITE" id="PS51747"/>
    </source>
</evidence>
<dbReference type="Pfam" id="PF00383">
    <property type="entry name" value="dCMP_cyt_deam_1"/>
    <property type="match status" value="1"/>
</dbReference>
<comment type="function">
    <text evidence="8">Catalyzes the deamination of adenosine to inosine at the wobble position 34 of tRNA(Arg2).</text>
</comment>
<evidence type="ECO:0000313" key="12">
    <source>
        <dbReference type="Proteomes" id="UP000182882"/>
    </source>
</evidence>
<dbReference type="InterPro" id="IPR016192">
    <property type="entry name" value="APOBEC/CMP_deaminase_Zn-bd"/>
</dbReference>
<evidence type="ECO:0000313" key="11">
    <source>
        <dbReference type="EMBL" id="SOD17646.1"/>
    </source>
</evidence>
<dbReference type="Gene3D" id="3.40.140.10">
    <property type="entry name" value="Cytidine Deaminase, domain 2"/>
    <property type="match status" value="1"/>
</dbReference>
<evidence type="ECO:0000313" key="10">
    <source>
        <dbReference type="EMBL" id="SDU03055.1"/>
    </source>
</evidence>
<evidence type="ECO:0000256" key="3">
    <source>
        <dbReference type="ARBA" id="ARBA00022694"/>
    </source>
</evidence>
<dbReference type="FunFam" id="3.40.140.10:FF:000005">
    <property type="entry name" value="tRNA-specific adenosine deaminase"/>
    <property type="match status" value="1"/>
</dbReference>
<evidence type="ECO:0000256" key="2">
    <source>
        <dbReference type="ARBA" id="ARBA00011738"/>
    </source>
</evidence>
<keyword evidence="3 8" id="KW-0819">tRNA processing</keyword>
<accession>A0A0S3AH33</accession>
<dbReference type="HAMAP" id="MF_00972">
    <property type="entry name" value="tRNA_aden_deaminase"/>
    <property type="match status" value="1"/>
</dbReference>
<organism evidence="11 13">
    <name type="scientific">Nitrosomonas ureae</name>
    <dbReference type="NCBI Taxonomy" id="44577"/>
    <lineage>
        <taxon>Bacteria</taxon>
        <taxon>Pseudomonadati</taxon>
        <taxon>Pseudomonadota</taxon>
        <taxon>Betaproteobacteria</taxon>
        <taxon>Nitrosomonadales</taxon>
        <taxon>Nitrosomonadaceae</taxon>
        <taxon>Nitrosomonas</taxon>
    </lineage>
</organism>
<comment type="subunit">
    <text evidence="2 8">Homodimer.</text>
</comment>
<reference evidence="10" key="2">
    <citation type="submission" date="2016-10" db="EMBL/GenBank/DDBJ databases">
        <authorList>
            <person name="de Groot N.N."/>
        </authorList>
    </citation>
    <scope>NUCLEOTIDE SEQUENCE [LARGE SCALE GENOMIC DNA]</scope>
    <source>
        <strain evidence="10">Nm10</strain>
    </source>
</reference>
<protein>
    <recommendedName>
        <fullName evidence="8">tRNA-specific adenosine deaminase</fullName>
        <ecNumber evidence="8">3.5.4.33</ecNumber>
    </recommendedName>
</protein>
<evidence type="ECO:0000256" key="6">
    <source>
        <dbReference type="ARBA" id="ARBA00022833"/>
    </source>
</evidence>
<gene>
    <name evidence="8" type="primary">tadA</name>
    <name evidence="10" type="ORF">SAMN05216406_11832</name>
    <name evidence="11" type="ORF">SAMN06297164_1273</name>
</gene>
<dbReference type="InterPro" id="IPR002125">
    <property type="entry name" value="CMP_dCMP_dom"/>
</dbReference>
<dbReference type="KEGG" id="nur:ATY38_03885"/>
<reference evidence="12" key="1">
    <citation type="submission" date="2016-10" db="EMBL/GenBank/DDBJ databases">
        <authorList>
            <person name="Varghese N."/>
            <person name="Submissions S."/>
        </authorList>
    </citation>
    <scope>NUCLEOTIDE SEQUENCE [LARGE SCALE GENOMIC DNA]</scope>
    <source>
        <strain evidence="12">Nm10</strain>
    </source>
</reference>
<keyword evidence="4 8" id="KW-0479">Metal-binding</keyword>
<sequence>MNTRTDNYFMQAALELAQKAQEYGEVPVGAIVVQHGVIVGRGYNRPISTADPTAHAEIMAMRDAGGHMANYRLLGCTLYVTLEPCVMCIGAIFHARIQRLVYAAADPKTGACGSVLDLPAETRLNHHLLVDAGIMAPESGTLLRQFFAQRRHAAQRNIHEN</sequence>
<feature type="binding site" evidence="8">
    <location>
        <position position="85"/>
    </location>
    <ligand>
        <name>Zn(2+)</name>
        <dbReference type="ChEBI" id="CHEBI:29105"/>
        <note>catalytic</note>
    </ligand>
</feature>
<evidence type="ECO:0000256" key="7">
    <source>
        <dbReference type="ARBA" id="ARBA00048045"/>
    </source>
</evidence>
<dbReference type="Proteomes" id="UP000219335">
    <property type="component" value="Unassembled WGS sequence"/>
</dbReference>
<comment type="similarity">
    <text evidence="1">Belongs to the cytidine and deoxycytidylate deaminase family. ADAT2 subfamily.</text>
</comment>
<dbReference type="InterPro" id="IPR028883">
    <property type="entry name" value="tRNA_aden_deaminase"/>
</dbReference>
<keyword evidence="5 8" id="KW-0378">Hydrolase</keyword>
<dbReference type="PANTHER" id="PTHR11079:SF202">
    <property type="entry name" value="TRNA-SPECIFIC ADENOSINE DEAMINASE"/>
    <property type="match status" value="1"/>
</dbReference>
<comment type="catalytic activity">
    <reaction evidence="7 8">
        <text>adenosine(34) in tRNA + H2O + H(+) = inosine(34) in tRNA + NH4(+)</text>
        <dbReference type="Rhea" id="RHEA:43168"/>
        <dbReference type="Rhea" id="RHEA-COMP:10373"/>
        <dbReference type="Rhea" id="RHEA-COMP:10374"/>
        <dbReference type="ChEBI" id="CHEBI:15377"/>
        <dbReference type="ChEBI" id="CHEBI:15378"/>
        <dbReference type="ChEBI" id="CHEBI:28938"/>
        <dbReference type="ChEBI" id="CHEBI:74411"/>
        <dbReference type="ChEBI" id="CHEBI:82852"/>
        <dbReference type="EC" id="3.5.4.33"/>
    </reaction>
</comment>
<proteinExistence type="inferred from homology"/>
<dbReference type="RefSeq" id="WP_062558147.1">
    <property type="nucleotide sequence ID" value="NZ_CP013341.1"/>
</dbReference>
<dbReference type="EC" id="3.5.4.33" evidence="8"/>
<feature type="domain" description="CMP/dCMP-type deaminase" evidence="9">
    <location>
        <begin position="4"/>
        <end position="131"/>
    </location>
</feature>
<dbReference type="PROSITE" id="PS51747">
    <property type="entry name" value="CYT_DCMP_DEAMINASES_2"/>
    <property type="match status" value="1"/>
</dbReference>
<evidence type="ECO:0000256" key="5">
    <source>
        <dbReference type="ARBA" id="ARBA00022801"/>
    </source>
</evidence>
<evidence type="ECO:0000256" key="1">
    <source>
        <dbReference type="ARBA" id="ARBA00010669"/>
    </source>
</evidence>
<feature type="binding site" evidence="8">
    <location>
        <position position="88"/>
    </location>
    <ligand>
        <name>Zn(2+)</name>
        <dbReference type="ChEBI" id="CHEBI:29105"/>
        <note>catalytic</note>
    </ligand>
</feature>
<dbReference type="GO" id="GO:0052717">
    <property type="term" value="F:tRNA-specific adenosine-34 deaminase activity"/>
    <property type="evidence" value="ECO:0007669"/>
    <property type="project" value="UniProtKB-UniRule"/>
</dbReference>
<dbReference type="GO" id="GO:0002100">
    <property type="term" value="P:tRNA wobble adenosine to inosine editing"/>
    <property type="evidence" value="ECO:0007669"/>
    <property type="project" value="UniProtKB-UniRule"/>
</dbReference>
<keyword evidence="12" id="KW-1185">Reference proteome</keyword>
<evidence type="ECO:0000313" key="13">
    <source>
        <dbReference type="Proteomes" id="UP000219335"/>
    </source>
</evidence>
<feature type="binding site" evidence="8">
    <location>
        <position position="55"/>
    </location>
    <ligand>
        <name>Zn(2+)</name>
        <dbReference type="ChEBI" id="CHEBI:29105"/>
        <note>catalytic</note>
    </ligand>
</feature>
<dbReference type="CDD" id="cd01285">
    <property type="entry name" value="nucleoside_deaminase"/>
    <property type="match status" value="1"/>
</dbReference>